<accession>A0A4Y2JHF2</accession>
<evidence type="ECO:0000313" key="3">
    <source>
        <dbReference type="Proteomes" id="UP000499080"/>
    </source>
</evidence>
<keyword evidence="3" id="KW-1185">Reference proteome</keyword>
<protein>
    <submittedName>
        <fullName evidence="2">Uncharacterized protein</fullName>
    </submittedName>
</protein>
<dbReference type="EMBL" id="BGPR01003546">
    <property type="protein sequence ID" value="GBM89520.1"/>
    <property type="molecule type" value="Genomic_DNA"/>
</dbReference>
<evidence type="ECO:0000256" key="1">
    <source>
        <dbReference type="SAM" id="MobiDB-lite"/>
    </source>
</evidence>
<sequence>TTRDASTQTADEDFLPLETTRDASTQTSEEDFGVLEQMNSEGNNSAVISITSKQNRKRNASSDQMITHDRDAHKRSRLEICGMSDPVISIFNEQDGINPDSGIDISATTGQIELENTCLTGIYPEFPNSEESHSQNQVIKELDNLESNNILTIMQNNSSNMNISQNENTPDNF</sequence>
<gene>
    <name evidence="2" type="ORF">AVEN_15324_1</name>
</gene>
<proteinExistence type="predicted"/>
<reference evidence="2 3" key="1">
    <citation type="journal article" date="2019" name="Sci. Rep.">
        <title>Orb-weaving spider Araneus ventricosus genome elucidates the spidroin gene catalogue.</title>
        <authorList>
            <person name="Kono N."/>
            <person name="Nakamura H."/>
            <person name="Ohtoshi R."/>
            <person name="Moran D.A.P."/>
            <person name="Shinohara A."/>
            <person name="Yoshida Y."/>
            <person name="Fujiwara M."/>
            <person name="Mori M."/>
            <person name="Tomita M."/>
            <person name="Arakawa K."/>
        </authorList>
    </citation>
    <scope>NUCLEOTIDE SEQUENCE [LARGE SCALE GENOMIC DNA]</scope>
</reference>
<name>A0A4Y2JHF2_ARAVE</name>
<feature type="compositionally biased region" description="Polar residues" evidence="1">
    <location>
        <begin position="37"/>
        <end position="53"/>
    </location>
</feature>
<feature type="region of interest" description="Disordered" evidence="1">
    <location>
        <begin position="1"/>
        <end position="72"/>
    </location>
</feature>
<evidence type="ECO:0000313" key="2">
    <source>
        <dbReference type="EMBL" id="GBM89520.1"/>
    </source>
</evidence>
<dbReference type="AlphaFoldDB" id="A0A4Y2JHF2"/>
<comment type="caution">
    <text evidence="2">The sequence shown here is derived from an EMBL/GenBank/DDBJ whole genome shotgun (WGS) entry which is preliminary data.</text>
</comment>
<feature type="non-terminal residue" evidence="2">
    <location>
        <position position="1"/>
    </location>
</feature>
<organism evidence="2 3">
    <name type="scientific">Araneus ventricosus</name>
    <name type="common">Orbweaver spider</name>
    <name type="synonym">Epeira ventricosa</name>
    <dbReference type="NCBI Taxonomy" id="182803"/>
    <lineage>
        <taxon>Eukaryota</taxon>
        <taxon>Metazoa</taxon>
        <taxon>Ecdysozoa</taxon>
        <taxon>Arthropoda</taxon>
        <taxon>Chelicerata</taxon>
        <taxon>Arachnida</taxon>
        <taxon>Araneae</taxon>
        <taxon>Araneomorphae</taxon>
        <taxon>Entelegynae</taxon>
        <taxon>Araneoidea</taxon>
        <taxon>Araneidae</taxon>
        <taxon>Araneus</taxon>
    </lineage>
</organism>
<dbReference type="Proteomes" id="UP000499080">
    <property type="component" value="Unassembled WGS sequence"/>
</dbReference>